<comment type="caution">
    <text evidence="2">The sequence shown here is derived from an EMBL/GenBank/DDBJ whole genome shotgun (WGS) entry which is preliminary data.</text>
</comment>
<accession>A0AAW2MZZ2</accession>
<reference evidence="2" key="2">
    <citation type="journal article" date="2024" name="Plant">
        <title>Genomic evolution and insights into agronomic trait innovations of Sesamum species.</title>
        <authorList>
            <person name="Miao H."/>
            <person name="Wang L."/>
            <person name="Qu L."/>
            <person name="Liu H."/>
            <person name="Sun Y."/>
            <person name="Le M."/>
            <person name="Wang Q."/>
            <person name="Wei S."/>
            <person name="Zheng Y."/>
            <person name="Lin W."/>
            <person name="Duan Y."/>
            <person name="Cao H."/>
            <person name="Xiong S."/>
            <person name="Wang X."/>
            <person name="Wei L."/>
            <person name="Li C."/>
            <person name="Ma Q."/>
            <person name="Ju M."/>
            <person name="Zhao R."/>
            <person name="Li G."/>
            <person name="Mu C."/>
            <person name="Tian Q."/>
            <person name="Mei H."/>
            <person name="Zhang T."/>
            <person name="Gao T."/>
            <person name="Zhang H."/>
        </authorList>
    </citation>
    <scope>NUCLEOTIDE SEQUENCE</scope>
    <source>
        <strain evidence="2">G02</strain>
    </source>
</reference>
<gene>
    <name evidence="2" type="ORF">Sradi_4853300</name>
</gene>
<sequence>MEDTQASKWESCGEKMKEMKKENPSRKPRIDFRDKKPPFQKVNALYTSLPVPIIYALMEIEEKGLLARPKSWKDSPQHPKSDTFCHSHNDCGYTIEECRHLKNEIERIIQNGYLQEYVCWEKARGTGPIKSKRPVNQKR</sequence>
<dbReference type="EMBL" id="JACGWJ010000021">
    <property type="protein sequence ID" value="KAL0336414.1"/>
    <property type="molecule type" value="Genomic_DNA"/>
</dbReference>
<dbReference type="AlphaFoldDB" id="A0AAW2MZZ2"/>
<feature type="region of interest" description="Disordered" evidence="1">
    <location>
        <begin position="1"/>
        <end position="34"/>
    </location>
</feature>
<evidence type="ECO:0000256" key="1">
    <source>
        <dbReference type="SAM" id="MobiDB-lite"/>
    </source>
</evidence>
<protein>
    <submittedName>
        <fullName evidence="2">Uncharacterized protein</fullName>
    </submittedName>
</protein>
<evidence type="ECO:0000313" key="2">
    <source>
        <dbReference type="EMBL" id="KAL0336414.1"/>
    </source>
</evidence>
<reference evidence="2" key="1">
    <citation type="submission" date="2020-06" db="EMBL/GenBank/DDBJ databases">
        <authorList>
            <person name="Li T."/>
            <person name="Hu X."/>
            <person name="Zhang T."/>
            <person name="Song X."/>
            <person name="Zhang H."/>
            <person name="Dai N."/>
            <person name="Sheng W."/>
            <person name="Hou X."/>
            <person name="Wei L."/>
        </authorList>
    </citation>
    <scope>NUCLEOTIDE SEQUENCE</scope>
    <source>
        <strain evidence="2">G02</strain>
        <tissue evidence="2">Leaf</tissue>
    </source>
</reference>
<proteinExistence type="predicted"/>
<feature type="compositionally biased region" description="Basic and acidic residues" evidence="1">
    <location>
        <begin position="11"/>
        <end position="34"/>
    </location>
</feature>
<name>A0AAW2MZZ2_SESRA</name>
<organism evidence="2">
    <name type="scientific">Sesamum radiatum</name>
    <name type="common">Black benniseed</name>
    <dbReference type="NCBI Taxonomy" id="300843"/>
    <lineage>
        <taxon>Eukaryota</taxon>
        <taxon>Viridiplantae</taxon>
        <taxon>Streptophyta</taxon>
        <taxon>Embryophyta</taxon>
        <taxon>Tracheophyta</taxon>
        <taxon>Spermatophyta</taxon>
        <taxon>Magnoliopsida</taxon>
        <taxon>eudicotyledons</taxon>
        <taxon>Gunneridae</taxon>
        <taxon>Pentapetalae</taxon>
        <taxon>asterids</taxon>
        <taxon>lamiids</taxon>
        <taxon>Lamiales</taxon>
        <taxon>Pedaliaceae</taxon>
        <taxon>Sesamum</taxon>
    </lineage>
</organism>